<accession>A0AA85ABV4</accession>
<dbReference type="AlphaFoldDB" id="A0AA85ABV4"/>
<organism evidence="1 2">
    <name type="scientific">Schistosoma margrebowiei</name>
    <dbReference type="NCBI Taxonomy" id="48269"/>
    <lineage>
        <taxon>Eukaryota</taxon>
        <taxon>Metazoa</taxon>
        <taxon>Spiralia</taxon>
        <taxon>Lophotrochozoa</taxon>
        <taxon>Platyhelminthes</taxon>
        <taxon>Trematoda</taxon>
        <taxon>Digenea</taxon>
        <taxon>Strigeidida</taxon>
        <taxon>Schistosomatoidea</taxon>
        <taxon>Schistosomatidae</taxon>
        <taxon>Schistosoma</taxon>
    </lineage>
</organism>
<reference evidence="2" key="1">
    <citation type="submission" date="2023-11" db="UniProtKB">
        <authorList>
            <consortium name="WormBaseParasite"/>
        </authorList>
    </citation>
    <scope>IDENTIFICATION</scope>
</reference>
<evidence type="ECO:0000313" key="1">
    <source>
        <dbReference type="Proteomes" id="UP000050790"/>
    </source>
</evidence>
<sequence length="79" mass="8884">MHYRTNILAIIPYFIDGKNVENRFQSSPDNGVIIISSYSKQLGKTTLSKYATRIPKIHPGTLCSPLSKSILVLHEQNLL</sequence>
<dbReference type="WBParaSite" id="SMRG1_75850.1">
    <property type="protein sequence ID" value="SMRG1_75850.1"/>
    <property type="gene ID" value="SMRG1_75850"/>
</dbReference>
<proteinExistence type="predicted"/>
<protein>
    <submittedName>
        <fullName evidence="2">Uncharacterized protein</fullName>
    </submittedName>
</protein>
<name>A0AA85ABV4_9TREM</name>
<evidence type="ECO:0000313" key="2">
    <source>
        <dbReference type="WBParaSite" id="SMRG1_75850.1"/>
    </source>
</evidence>
<dbReference type="Proteomes" id="UP000050790">
    <property type="component" value="Unassembled WGS sequence"/>
</dbReference>